<gene>
    <name evidence="9" type="ORF">K458DRAFT_435268</name>
</gene>
<evidence type="ECO:0000256" key="3">
    <source>
        <dbReference type="ARBA" id="ARBA00023015"/>
    </source>
</evidence>
<feature type="compositionally biased region" description="Pro residues" evidence="7">
    <location>
        <begin position="537"/>
        <end position="548"/>
    </location>
</feature>
<dbReference type="PANTHER" id="PTHR31313">
    <property type="entry name" value="TY1 ENHANCER ACTIVATOR"/>
    <property type="match status" value="1"/>
</dbReference>
<dbReference type="InterPro" id="IPR007219">
    <property type="entry name" value="XnlR_reg_dom"/>
</dbReference>
<reference evidence="9" key="1">
    <citation type="journal article" date="2020" name="Stud. Mycol.">
        <title>101 Dothideomycetes genomes: a test case for predicting lifestyles and emergence of pathogens.</title>
        <authorList>
            <person name="Haridas S."/>
            <person name="Albert R."/>
            <person name="Binder M."/>
            <person name="Bloem J."/>
            <person name="Labutti K."/>
            <person name="Salamov A."/>
            <person name="Andreopoulos B."/>
            <person name="Baker S."/>
            <person name="Barry K."/>
            <person name="Bills G."/>
            <person name="Bluhm B."/>
            <person name="Cannon C."/>
            <person name="Castanera R."/>
            <person name="Culley D."/>
            <person name="Daum C."/>
            <person name="Ezra D."/>
            <person name="Gonzalez J."/>
            <person name="Henrissat B."/>
            <person name="Kuo A."/>
            <person name="Liang C."/>
            <person name="Lipzen A."/>
            <person name="Lutzoni F."/>
            <person name="Magnuson J."/>
            <person name="Mondo S."/>
            <person name="Nolan M."/>
            <person name="Ohm R."/>
            <person name="Pangilinan J."/>
            <person name="Park H.-J."/>
            <person name="Ramirez L."/>
            <person name="Alfaro M."/>
            <person name="Sun H."/>
            <person name="Tritt A."/>
            <person name="Yoshinaga Y."/>
            <person name="Zwiers L.-H."/>
            <person name="Turgeon B."/>
            <person name="Goodwin S."/>
            <person name="Spatafora J."/>
            <person name="Crous P."/>
            <person name="Grigoriev I."/>
        </authorList>
    </citation>
    <scope>NUCLEOTIDE SEQUENCE</scope>
    <source>
        <strain evidence="9">CBS 122367</strain>
    </source>
</reference>
<protein>
    <recommendedName>
        <fullName evidence="8">Xylanolytic transcriptional activator regulatory domain-containing protein</fullName>
    </recommendedName>
</protein>
<evidence type="ECO:0000256" key="7">
    <source>
        <dbReference type="SAM" id="MobiDB-lite"/>
    </source>
</evidence>
<evidence type="ECO:0000256" key="6">
    <source>
        <dbReference type="ARBA" id="ARBA00023242"/>
    </source>
</evidence>
<dbReference type="InterPro" id="IPR051615">
    <property type="entry name" value="Transcr_Regulatory_Elem"/>
</dbReference>
<feature type="region of interest" description="Disordered" evidence="7">
    <location>
        <begin position="1"/>
        <end position="45"/>
    </location>
</feature>
<feature type="domain" description="Xylanolytic transcriptional activator regulatory" evidence="8">
    <location>
        <begin position="232"/>
        <end position="304"/>
    </location>
</feature>
<evidence type="ECO:0000256" key="1">
    <source>
        <dbReference type="ARBA" id="ARBA00022723"/>
    </source>
</evidence>
<organism evidence="9 10">
    <name type="scientific">Lentithecium fluviatile CBS 122367</name>
    <dbReference type="NCBI Taxonomy" id="1168545"/>
    <lineage>
        <taxon>Eukaryota</taxon>
        <taxon>Fungi</taxon>
        <taxon>Dikarya</taxon>
        <taxon>Ascomycota</taxon>
        <taxon>Pezizomycotina</taxon>
        <taxon>Dothideomycetes</taxon>
        <taxon>Pleosporomycetidae</taxon>
        <taxon>Pleosporales</taxon>
        <taxon>Massarineae</taxon>
        <taxon>Lentitheciaceae</taxon>
        <taxon>Lentithecium</taxon>
    </lineage>
</organism>
<keyword evidence="5" id="KW-0804">Transcription</keyword>
<dbReference type="GO" id="GO:0008270">
    <property type="term" value="F:zinc ion binding"/>
    <property type="evidence" value="ECO:0007669"/>
    <property type="project" value="InterPro"/>
</dbReference>
<dbReference type="AlphaFoldDB" id="A0A6G1ILZ4"/>
<keyword evidence="4" id="KW-0238">DNA-binding</keyword>
<dbReference type="SMART" id="SM00906">
    <property type="entry name" value="Fungal_trans"/>
    <property type="match status" value="1"/>
</dbReference>
<keyword evidence="6" id="KW-0539">Nucleus</keyword>
<name>A0A6G1ILZ4_9PLEO</name>
<dbReference type="OrthoDB" id="4161332at2759"/>
<evidence type="ECO:0000313" key="9">
    <source>
        <dbReference type="EMBL" id="KAF2679242.1"/>
    </source>
</evidence>
<dbReference type="EMBL" id="MU005605">
    <property type="protein sequence ID" value="KAF2679242.1"/>
    <property type="molecule type" value="Genomic_DNA"/>
</dbReference>
<proteinExistence type="predicted"/>
<evidence type="ECO:0000256" key="4">
    <source>
        <dbReference type="ARBA" id="ARBA00023125"/>
    </source>
</evidence>
<feature type="region of interest" description="Disordered" evidence="7">
    <location>
        <begin position="525"/>
        <end position="560"/>
    </location>
</feature>
<dbReference type="CDD" id="cd12148">
    <property type="entry name" value="fungal_TF_MHR"/>
    <property type="match status" value="1"/>
</dbReference>
<keyword evidence="3" id="KW-0805">Transcription regulation</keyword>
<accession>A0A6G1ILZ4</accession>
<keyword evidence="2" id="KW-0862">Zinc</keyword>
<feature type="compositionally biased region" description="Basic and acidic residues" evidence="7">
    <location>
        <begin position="525"/>
        <end position="536"/>
    </location>
</feature>
<feature type="compositionally biased region" description="Polar residues" evidence="7">
    <location>
        <begin position="1"/>
        <end position="30"/>
    </location>
</feature>
<keyword evidence="1" id="KW-0479">Metal-binding</keyword>
<evidence type="ECO:0000259" key="8">
    <source>
        <dbReference type="SMART" id="SM00906"/>
    </source>
</evidence>
<dbReference type="Pfam" id="PF04082">
    <property type="entry name" value="Fungal_trans"/>
    <property type="match status" value="1"/>
</dbReference>
<sequence length="663" mass="73605">MPSGVLSDTTQNQIGISSAVETGSEPQSTPRYDDEPPPYTDSSLHVTSSHLSEIGQSKTIIGKLIPRPVKFDMASGRVRFFGPTTSMHILSRSTSDQSRTPESFWPISTLVRDLSPDTHDYLIDLFFDCHNSALHIVHKWAFLDDLRSGGTQFYSNFLHMTMLAAGYRYADKTRTDMKKLATSSPHPDSSTFHTKAKKMAELELVKPGGIPSLQAFFLLGDLEVGIGKDDTGWMFAGMAFRLLFDVGLHVDPSELRLTDREVQIRHMVLWACIMNDVWWALYLGRPTMLKPSDIAPACLNKDFDRLIESQTRTYAYEKTIETRVYEALLQLMDLLEPICETRDLRKQLKPSDAYVKIATLDRKLNNWHAGLPERLQWTEDNVMIAPSSFYLLHTQYHNALILLHRTFPTQPQPQNESTSRHSSSTHFSTLSRNVCVSNAIQIAEIISAYRTRYSLQRIFVTGLQHVGTAATALMAEISMLQSEHDGTERARLLSFLKGLGECLSEMSETYQPAVLMANVVSHFVRDSSDPSRDDPSHPNPQPEDPPINPSLLKQPITLPNSARGTRASTLALPDLPTSSSSNPILPTRGATPLFGGFQASSMGMGTFDGGGGLPFLPSSWFEEMDWEQDNEFLSLMGLKGLRGVSEGAGGGLVDGFEGLGEEG</sequence>
<evidence type="ECO:0000313" key="10">
    <source>
        <dbReference type="Proteomes" id="UP000799291"/>
    </source>
</evidence>
<dbReference type="PANTHER" id="PTHR31313:SF81">
    <property type="entry name" value="TY1 ENHANCER ACTIVATOR"/>
    <property type="match status" value="1"/>
</dbReference>
<dbReference type="Proteomes" id="UP000799291">
    <property type="component" value="Unassembled WGS sequence"/>
</dbReference>
<dbReference type="GO" id="GO:0003677">
    <property type="term" value="F:DNA binding"/>
    <property type="evidence" value="ECO:0007669"/>
    <property type="project" value="UniProtKB-KW"/>
</dbReference>
<keyword evidence="10" id="KW-1185">Reference proteome</keyword>
<dbReference type="GO" id="GO:0006351">
    <property type="term" value="P:DNA-templated transcription"/>
    <property type="evidence" value="ECO:0007669"/>
    <property type="project" value="InterPro"/>
</dbReference>
<evidence type="ECO:0000256" key="2">
    <source>
        <dbReference type="ARBA" id="ARBA00022833"/>
    </source>
</evidence>
<evidence type="ECO:0000256" key="5">
    <source>
        <dbReference type="ARBA" id="ARBA00023163"/>
    </source>
</evidence>